<accession>A0A6V7VVT6</accession>
<dbReference type="EMBL" id="CAJEWN010000335">
    <property type="protein sequence ID" value="CAD2179087.1"/>
    <property type="molecule type" value="Genomic_DNA"/>
</dbReference>
<dbReference type="AlphaFoldDB" id="A0A6V7VVT6"/>
<protein>
    <submittedName>
        <fullName evidence="1">Uncharacterized protein</fullName>
    </submittedName>
</protein>
<evidence type="ECO:0000313" key="2">
    <source>
        <dbReference type="Proteomes" id="UP000580250"/>
    </source>
</evidence>
<proteinExistence type="predicted"/>
<name>A0A6V7VVT6_MELEN</name>
<evidence type="ECO:0000313" key="1">
    <source>
        <dbReference type="EMBL" id="CAD2179087.1"/>
    </source>
</evidence>
<gene>
    <name evidence="1" type="ORF">MENT_LOCUS31074</name>
</gene>
<dbReference type="OrthoDB" id="271910at2759"/>
<sequence length="88" mass="10029">MVSLISLAARKTDHAKFVAEFLLKDPDPTKYHQIGMKLAPPNGLFLADVVYDPRMFSTPIPFYPNAWDEEVSEDIKLESEEEEDDEEG</sequence>
<dbReference type="Proteomes" id="UP000580250">
    <property type="component" value="Unassembled WGS sequence"/>
</dbReference>
<organism evidence="1 2">
    <name type="scientific">Meloidogyne enterolobii</name>
    <name type="common">Root-knot nematode worm</name>
    <name type="synonym">Meloidogyne mayaguensis</name>
    <dbReference type="NCBI Taxonomy" id="390850"/>
    <lineage>
        <taxon>Eukaryota</taxon>
        <taxon>Metazoa</taxon>
        <taxon>Ecdysozoa</taxon>
        <taxon>Nematoda</taxon>
        <taxon>Chromadorea</taxon>
        <taxon>Rhabditida</taxon>
        <taxon>Tylenchina</taxon>
        <taxon>Tylenchomorpha</taxon>
        <taxon>Tylenchoidea</taxon>
        <taxon>Meloidogynidae</taxon>
        <taxon>Meloidogyninae</taxon>
        <taxon>Meloidogyne</taxon>
    </lineage>
</organism>
<reference evidence="1 2" key="1">
    <citation type="submission" date="2020-08" db="EMBL/GenBank/DDBJ databases">
        <authorList>
            <person name="Koutsovoulos G."/>
            <person name="Danchin GJ E."/>
        </authorList>
    </citation>
    <scope>NUCLEOTIDE SEQUENCE [LARGE SCALE GENOMIC DNA]</scope>
</reference>
<comment type="caution">
    <text evidence="1">The sequence shown here is derived from an EMBL/GenBank/DDBJ whole genome shotgun (WGS) entry which is preliminary data.</text>
</comment>